<dbReference type="EMBL" id="JAPFFF010000017">
    <property type="protein sequence ID" value="KAK8863904.1"/>
    <property type="molecule type" value="Genomic_DNA"/>
</dbReference>
<reference evidence="2 3" key="1">
    <citation type="submission" date="2024-04" db="EMBL/GenBank/DDBJ databases">
        <title>Tritrichomonas musculus Genome.</title>
        <authorList>
            <person name="Alves-Ferreira E."/>
            <person name="Grigg M."/>
            <person name="Lorenzi H."/>
            <person name="Galac M."/>
        </authorList>
    </citation>
    <scope>NUCLEOTIDE SEQUENCE [LARGE SCALE GENOMIC DNA]</scope>
    <source>
        <strain evidence="2 3">EAF2021</strain>
    </source>
</reference>
<keyword evidence="1" id="KW-1133">Transmembrane helix</keyword>
<gene>
    <name evidence="2" type="ORF">M9Y10_011596</name>
</gene>
<dbReference type="Proteomes" id="UP001470230">
    <property type="component" value="Unassembled WGS sequence"/>
</dbReference>
<proteinExistence type="predicted"/>
<evidence type="ECO:0008006" key="4">
    <source>
        <dbReference type="Google" id="ProtNLM"/>
    </source>
</evidence>
<feature type="transmembrane region" description="Helical" evidence="1">
    <location>
        <begin position="398"/>
        <end position="417"/>
    </location>
</feature>
<organism evidence="2 3">
    <name type="scientific">Tritrichomonas musculus</name>
    <dbReference type="NCBI Taxonomy" id="1915356"/>
    <lineage>
        <taxon>Eukaryota</taxon>
        <taxon>Metamonada</taxon>
        <taxon>Parabasalia</taxon>
        <taxon>Tritrichomonadida</taxon>
        <taxon>Tritrichomonadidae</taxon>
        <taxon>Tritrichomonas</taxon>
    </lineage>
</organism>
<dbReference type="SUPFAM" id="SSF51126">
    <property type="entry name" value="Pectin lyase-like"/>
    <property type="match status" value="1"/>
</dbReference>
<keyword evidence="1" id="KW-0812">Transmembrane</keyword>
<accession>A0ABR2IKX5</accession>
<evidence type="ECO:0000313" key="2">
    <source>
        <dbReference type="EMBL" id="KAK8863904.1"/>
    </source>
</evidence>
<dbReference type="InterPro" id="IPR011050">
    <property type="entry name" value="Pectin_lyase_fold/virulence"/>
</dbReference>
<evidence type="ECO:0000313" key="3">
    <source>
        <dbReference type="Proteomes" id="UP001470230"/>
    </source>
</evidence>
<sequence>MFTSVNLSLFAIRVSQFSLHVSQMMHPSYFSIQNSEISYNFLQPFYNQYNDGLKGKKNCIFSGCKFSHFLKPVFNVLNGPDSDINRKDIIGERPKIDQNAANLTVFESLFQECKGNDGGVFFIVFNGDVIIEKSNFVNCSAQGRGGVIFFYGASLTILESCFSFCQSKTDGYCIFCASGRKKVDVEQCHFYESKGGLSTAVFLSGFDITTKKLNCTNSNVDSSLLDGSEIDDVIDLLISSSFYLSPSHFFSFEMNEIVNNTGPYIIYFDKTDQVDTIQNVNIINCKLANEKSTSLIYLTDGTTIFKNWGFVFADSSSQVFNSNNPLVIFTSSDNSTLTLQNCFFSLPESSISKDSRLVIDSSVKFGTSDKAKVDFIKTEGCWNQNRFIFREPKTYQKVIISVVVILIFLIGFIFMIVEACRDEKKHKDLLKAQEYNEMQNELIQGDEISKQNEDELMRKKELSEKLLQSVNG</sequence>
<keyword evidence="1" id="KW-0472">Membrane</keyword>
<keyword evidence="3" id="KW-1185">Reference proteome</keyword>
<protein>
    <recommendedName>
        <fullName evidence="4">Right handed beta helix domain-containing protein</fullName>
    </recommendedName>
</protein>
<comment type="caution">
    <text evidence="2">The sequence shown here is derived from an EMBL/GenBank/DDBJ whole genome shotgun (WGS) entry which is preliminary data.</text>
</comment>
<evidence type="ECO:0000256" key="1">
    <source>
        <dbReference type="SAM" id="Phobius"/>
    </source>
</evidence>
<name>A0ABR2IKX5_9EUKA</name>